<feature type="compositionally biased region" description="Low complexity" evidence="2">
    <location>
        <begin position="428"/>
        <end position="466"/>
    </location>
</feature>
<feature type="compositionally biased region" description="Basic and acidic residues" evidence="2">
    <location>
        <begin position="655"/>
        <end position="668"/>
    </location>
</feature>
<protein>
    <recommendedName>
        <fullName evidence="3">C3H1-type domain-containing protein</fullName>
    </recommendedName>
</protein>
<dbReference type="EMBL" id="JATAAI010000001">
    <property type="protein sequence ID" value="KAK1748136.1"/>
    <property type="molecule type" value="Genomic_DNA"/>
</dbReference>
<feature type="compositionally biased region" description="Low complexity" evidence="2">
    <location>
        <begin position="117"/>
        <end position="128"/>
    </location>
</feature>
<dbReference type="AlphaFoldDB" id="A0AAD9DHM6"/>
<organism evidence="4 5">
    <name type="scientific">Skeletonema marinoi</name>
    <dbReference type="NCBI Taxonomy" id="267567"/>
    <lineage>
        <taxon>Eukaryota</taxon>
        <taxon>Sar</taxon>
        <taxon>Stramenopiles</taxon>
        <taxon>Ochrophyta</taxon>
        <taxon>Bacillariophyta</taxon>
        <taxon>Coscinodiscophyceae</taxon>
        <taxon>Thalassiosirophycidae</taxon>
        <taxon>Thalassiosirales</taxon>
        <taxon>Skeletonemataceae</taxon>
        <taxon>Skeletonema</taxon>
        <taxon>Skeletonema marinoi-dohrnii complex</taxon>
    </lineage>
</organism>
<feature type="compositionally biased region" description="Polar residues" evidence="2">
    <location>
        <begin position="670"/>
        <end position="679"/>
    </location>
</feature>
<feature type="region of interest" description="Disordered" evidence="2">
    <location>
        <begin position="502"/>
        <end position="523"/>
    </location>
</feature>
<accession>A0AAD9DHM6</accession>
<feature type="compositionally biased region" description="Polar residues" evidence="2">
    <location>
        <begin position="98"/>
        <end position="108"/>
    </location>
</feature>
<evidence type="ECO:0000256" key="2">
    <source>
        <dbReference type="SAM" id="MobiDB-lite"/>
    </source>
</evidence>
<dbReference type="Proteomes" id="UP001224775">
    <property type="component" value="Unassembled WGS sequence"/>
</dbReference>
<evidence type="ECO:0000259" key="3">
    <source>
        <dbReference type="PROSITE" id="PS50103"/>
    </source>
</evidence>
<feature type="domain" description="C3H1-type" evidence="3">
    <location>
        <begin position="618"/>
        <end position="639"/>
    </location>
</feature>
<keyword evidence="1" id="KW-0863">Zinc-finger</keyword>
<dbReference type="Gene3D" id="4.10.1000.10">
    <property type="entry name" value="Zinc finger, CCCH-type"/>
    <property type="match status" value="1"/>
</dbReference>
<sequence length="719" mass="76473">MTNKNNHHSQAIEIAVDAHASRLIREHSPEEAFVDYSSLGPYVTESLRTNANATNDLIELLEGQCQMTRDTASMVIANIDRAVRTGDVLVAGDDKNSTNKSNGPRGTISSGGGGMNNSGSDDMSSGSSDTRRTRSKSLGSEPLAYDVSFLGKILHDAMVMPTGHSSSAPAEVDLSAAFATAAPTDISVTNEHNSIMSSSAVEDMNIGILRAPNSFDIDPLSSASFAVDNNPNKARNKQRSVTFDETQSSTSFLWYNTASSPAVGPIVMKEDDDVQFNPLGGILDVLDLEEEGGQQQLQQQQQTHFSIMESILETSFATVDSTKSDGLNNEKENVKTLMAPITSTVLGMQGGVNNDPLLLPQCQLILDPKEKEAQASSSPPSSSSPSSDFPTLGEASDTKSLSQKQNGTTGKGRKSKKKKEANDLAAALFRPSRSRSNSLLDNSNQRPRALSLASSSMLRPSSADSPLFPAPSSGNGGVGMGSLLSQSLENAAAAAAATGNANIATSPSSDNNTAASSPSAMASNNSSIQSEVISTTQLLLTLNSHLGTEAATLASQLTDGDLNLAQYLIEAARSDSSSDARTNTANASNRRSRICRHELRGTCYRSDCPYSHDLGGVTCLFWLRGRCRGESCRFMHGFAESLLDGISEEYLNEKREQDAKKKEEEGKKIQTGNLLQHNQNQWTGASAGKNLSKSLPTQGFLFLSPSQGGTDSSMTTVWR</sequence>
<gene>
    <name evidence="4" type="ORF">QTG54_000075</name>
</gene>
<feature type="zinc finger region" description="C3H1-type" evidence="1">
    <location>
        <begin position="589"/>
        <end position="615"/>
    </location>
</feature>
<evidence type="ECO:0000256" key="1">
    <source>
        <dbReference type="PROSITE-ProRule" id="PRU00723"/>
    </source>
</evidence>
<comment type="caution">
    <text evidence="4">The sequence shown here is derived from an EMBL/GenBank/DDBJ whole genome shotgun (WGS) entry which is preliminary data.</text>
</comment>
<feature type="region of interest" description="Disordered" evidence="2">
    <location>
        <begin position="369"/>
        <end position="473"/>
    </location>
</feature>
<dbReference type="Pfam" id="PF14608">
    <property type="entry name" value="zf-CCCH_2"/>
    <property type="match status" value="2"/>
</dbReference>
<evidence type="ECO:0000313" key="5">
    <source>
        <dbReference type="Proteomes" id="UP001224775"/>
    </source>
</evidence>
<feature type="region of interest" description="Disordered" evidence="2">
    <location>
        <begin position="655"/>
        <end position="679"/>
    </location>
</feature>
<feature type="zinc finger region" description="C3H1-type" evidence="1">
    <location>
        <begin position="618"/>
        <end position="639"/>
    </location>
</feature>
<feature type="compositionally biased region" description="Low complexity" evidence="2">
    <location>
        <begin position="376"/>
        <end position="387"/>
    </location>
</feature>
<proteinExistence type="predicted"/>
<keyword evidence="1" id="KW-0862">Zinc</keyword>
<dbReference type="PROSITE" id="PS50103">
    <property type="entry name" value="ZF_C3H1"/>
    <property type="match status" value="2"/>
</dbReference>
<reference evidence="4" key="1">
    <citation type="submission" date="2023-06" db="EMBL/GenBank/DDBJ databases">
        <title>Survivors Of The Sea: Transcriptome response of Skeletonema marinoi to long-term dormancy.</title>
        <authorList>
            <person name="Pinder M.I.M."/>
            <person name="Kourtchenko O."/>
            <person name="Robertson E.K."/>
            <person name="Larsson T."/>
            <person name="Maumus F."/>
            <person name="Osuna-Cruz C.M."/>
            <person name="Vancaester E."/>
            <person name="Stenow R."/>
            <person name="Vandepoele K."/>
            <person name="Ploug H."/>
            <person name="Bruchert V."/>
            <person name="Godhe A."/>
            <person name="Topel M."/>
        </authorList>
    </citation>
    <scope>NUCLEOTIDE SEQUENCE</scope>
    <source>
        <strain evidence="4">R05AC</strain>
    </source>
</reference>
<dbReference type="GO" id="GO:0008270">
    <property type="term" value="F:zinc ion binding"/>
    <property type="evidence" value="ECO:0007669"/>
    <property type="project" value="UniProtKB-KW"/>
</dbReference>
<keyword evidence="1" id="KW-0479">Metal-binding</keyword>
<evidence type="ECO:0000313" key="4">
    <source>
        <dbReference type="EMBL" id="KAK1748136.1"/>
    </source>
</evidence>
<keyword evidence="5" id="KW-1185">Reference proteome</keyword>
<feature type="domain" description="C3H1-type" evidence="3">
    <location>
        <begin position="589"/>
        <end position="615"/>
    </location>
</feature>
<feature type="region of interest" description="Disordered" evidence="2">
    <location>
        <begin position="90"/>
        <end position="138"/>
    </location>
</feature>
<dbReference type="InterPro" id="IPR000571">
    <property type="entry name" value="Znf_CCCH"/>
</dbReference>
<feature type="compositionally biased region" description="Low complexity" evidence="2">
    <location>
        <begin position="511"/>
        <end position="523"/>
    </location>
</feature>
<dbReference type="SMART" id="SM00356">
    <property type="entry name" value="ZnF_C3H1"/>
    <property type="match status" value="2"/>
</dbReference>
<name>A0AAD9DHM6_9STRA</name>